<dbReference type="Pfam" id="PF00440">
    <property type="entry name" value="TetR_N"/>
    <property type="match status" value="1"/>
</dbReference>
<feature type="domain" description="HTH tetR-type" evidence="2">
    <location>
        <begin position="30"/>
        <end position="65"/>
    </location>
</feature>
<accession>A0A9X1IPU0</accession>
<dbReference type="InterPro" id="IPR009057">
    <property type="entry name" value="Homeodomain-like_sf"/>
</dbReference>
<dbReference type="EMBL" id="JAHGAW010000003">
    <property type="protein sequence ID" value="MBT2186343.1"/>
    <property type="molecule type" value="Genomic_DNA"/>
</dbReference>
<dbReference type="RefSeq" id="WP_214622094.1">
    <property type="nucleotide sequence ID" value="NZ_JAHGAW010000003.1"/>
</dbReference>
<dbReference type="Proteomes" id="UP001138757">
    <property type="component" value="Unassembled WGS sequence"/>
</dbReference>
<dbReference type="GO" id="GO:0003677">
    <property type="term" value="F:DNA binding"/>
    <property type="evidence" value="ECO:0007669"/>
    <property type="project" value="UniProtKB-KW"/>
</dbReference>
<keyword evidence="1" id="KW-0238">DNA-binding</keyword>
<dbReference type="Gene3D" id="1.10.357.10">
    <property type="entry name" value="Tetracycline Repressor, domain 2"/>
    <property type="match status" value="1"/>
</dbReference>
<dbReference type="InterPro" id="IPR001647">
    <property type="entry name" value="HTH_TetR"/>
</dbReference>
<sequence length="200" mass="21192">MTDGRKGTAGRRARTSREALTAGIADILLADGVATLPLRELAARLNTSDRMLLYYFDNKSALIEASIAALAARLDELLSTVTRAPDRLTPVDLLRETAGLMAVPGMAAFRMVWADILARGGRGEAPFASIAHALVQGSLASLEAKLAIGDPTRRRRVAASILAVIEGMWLVGMVAPGSTDGTLDIMIERFAGSWSDTGLD</sequence>
<evidence type="ECO:0000313" key="3">
    <source>
        <dbReference type="EMBL" id="MBT2186343.1"/>
    </source>
</evidence>
<dbReference type="AlphaFoldDB" id="A0A9X1IPU0"/>
<reference evidence="3" key="1">
    <citation type="submission" date="2021-05" db="EMBL/GenBank/DDBJ databases">
        <title>Genome of Sphingobium sp. strain.</title>
        <authorList>
            <person name="Fan R."/>
        </authorList>
    </citation>
    <scope>NUCLEOTIDE SEQUENCE</scope>
    <source>
        <strain evidence="3">H33</strain>
    </source>
</reference>
<comment type="caution">
    <text evidence="3">The sequence shown here is derived from an EMBL/GenBank/DDBJ whole genome shotgun (WGS) entry which is preliminary data.</text>
</comment>
<gene>
    <name evidence="3" type="ORF">KK488_05220</name>
</gene>
<dbReference type="SUPFAM" id="SSF46689">
    <property type="entry name" value="Homeodomain-like"/>
    <property type="match status" value="1"/>
</dbReference>
<organism evidence="3 4">
    <name type="scientific">Sphingobium nicotianae</name>
    <dbReference type="NCBI Taxonomy" id="2782607"/>
    <lineage>
        <taxon>Bacteria</taxon>
        <taxon>Pseudomonadati</taxon>
        <taxon>Pseudomonadota</taxon>
        <taxon>Alphaproteobacteria</taxon>
        <taxon>Sphingomonadales</taxon>
        <taxon>Sphingomonadaceae</taxon>
        <taxon>Sphingobium</taxon>
    </lineage>
</organism>
<evidence type="ECO:0000259" key="2">
    <source>
        <dbReference type="Pfam" id="PF00440"/>
    </source>
</evidence>
<proteinExistence type="predicted"/>
<evidence type="ECO:0000313" key="4">
    <source>
        <dbReference type="Proteomes" id="UP001138757"/>
    </source>
</evidence>
<evidence type="ECO:0000256" key="1">
    <source>
        <dbReference type="ARBA" id="ARBA00023125"/>
    </source>
</evidence>
<keyword evidence="4" id="KW-1185">Reference proteome</keyword>
<name>A0A9X1IPU0_9SPHN</name>
<protein>
    <submittedName>
        <fullName evidence="3">TetR/AcrR family transcriptional regulator</fullName>
    </submittedName>
</protein>